<feature type="region of interest" description="Disordered" evidence="1">
    <location>
        <begin position="321"/>
        <end position="346"/>
    </location>
</feature>
<feature type="region of interest" description="Disordered" evidence="1">
    <location>
        <begin position="205"/>
        <end position="235"/>
    </location>
</feature>
<feature type="region of interest" description="Disordered" evidence="1">
    <location>
        <begin position="1492"/>
        <end position="1511"/>
    </location>
</feature>
<feature type="region of interest" description="Disordered" evidence="1">
    <location>
        <begin position="488"/>
        <end position="513"/>
    </location>
</feature>
<dbReference type="Proteomes" id="UP000613740">
    <property type="component" value="Unassembled WGS sequence"/>
</dbReference>
<dbReference type="OrthoDB" id="10675084at2759"/>
<feature type="compositionally biased region" description="Polar residues" evidence="1">
    <location>
        <begin position="1171"/>
        <end position="1182"/>
    </location>
</feature>
<feature type="compositionally biased region" description="Low complexity" evidence="1">
    <location>
        <begin position="321"/>
        <end position="330"/>
    </location>
</feature>
<name>A0A835T0R8_9CHLO</name>
<feature type="compositionally biased region" description="Gly residues" evidence="1">
    <location>
        <begin position="331"/>
        <end position="342"/>
    </location>
</feature>
<comment type="caution">
    <text evidence="2">The sequence shown here is derived from an EMBL/GenBank/DDBJ whole genome shotgun (WGS) entry which is preliminary data.</text>
</comment>
<accession>A0A835T0R8</accession>
<feature type="compositionally biased region" description="Gly residues" evidence="1">
    <location>
        <begin position="972"/>
        <end position="983"/>
    </location>
</feature>
<feature type="region of interest" description="Disordered" evidence="1">
    <location>
        <begin position="1721"/>
        <end position="1757"/>
    </location>
</feature>
<feature type="region of interest" description="Disordered" evidence="1">
    <location>
        <begin position="636"/>
        <end position="659"/>
    </location>
</feature>
<protein>
    <submittedName>
        <fullName evidence="2">Uncharacterized protein</fullName>
    </submittedName>
</protein>
<feature type="region of interest" description="Disordered" evidence="1">
    <location>
        <begin position="969"/>
        <end position="1056"/>
    </location>
</feature>
<feature type="compositionally biased region" description="Polar residues" evidence="1">
    <location>
        <begin position="1011"/>
        <end position="1020"/>
    </location>
</feature>
<feature type="region of interest" description="Disordered" evidence="1">
    <location>
        <begin position="1305"/>
        <end position="1344"/>
    </location>
</feature>
<feature type="region of interest" description="Disordered" evidence="1">
    <location>
        <begin position="129"/>
        <end position="160"/>
    </location>
</feature>
<reference evidence="2" key="1">
    <citation type="journal article" date="2020" name="bioRxiv">
        <title>Comparative genomics of Chlamydomonas.</title>
        <authorList>
            <person name="Craig R.J."/>
            <person name="Hasan A.R."/>
            <person name="Ness R.W."/>
            <person name="Keightley P.D."/>
        </authorList>
    </citation>
    <scope>NUCLEOTIDE SEQUENCE</scope>
    <source>
        <strain evidence="2">CCAP 11/173</strain>
    </source>
</reference>
<dbReference type="EMBL" id="JAEHOD010000055">
    <property type="protein sequence ID" value="KAG2434957.1"/>
    <property type="molecule type" value="Genomic_DNA"/>
</dbReference>
<feature type="compositionally biased region" description="Pro residues" evidence="1">
    <location>
        <begin position="990"/>
        <end position="1000"/>
    </location>
</feature>
<feature type="compositionally biased region" description="Polar residues" evidence="1">
    <location>
        <begin position="209"/>
        <end position="223"/>
    </location>
</feature>
<sequence>MRVLVLDRLPACLTLGKVHQLAAAIPQRQMKRPGAPSFLAGLRPPLEVPAVRVPALEAAVDRDGHGQAPAALAQQVRQQAAVSTSLDSRSVAGFQPVPLSLTTGQQEAVAAPTHQEAAEVAADTRGVGKLEPPAAGEGVGGGGSQTAAHCTSTSTGGGSNDADYNVRAQGREAALCEDVLAAAIAAARASAQAAFFSPGAPRALLPRQASHSGRASSSGTPASHGTGGGAQHRQPHVVGGVSAASAPYLAYSPGAVTPGTGTAASSVRSGYSPVRSPYDRLLHGGLTSAGPAAVLLPVGPGSDADRSVGVAAAAATAARTAWSTTSTAGGSSAGGGGGGSRGRGAVRHSADAMGAEFFRRNNLLQRKRQQWAAQGQREREGGSGVSIELRLTAPSMGAAAASRSQLPRTADVKMGAVQPLRSLEDLQRWAERRDQRLAVLREEREEAERAALKSHPFRPTITERSRRMVEAARARSPDARARRPWAAFPVPETMAPATAGHNGGSAANAEDDTHQVVAQPEAPPAPQQPLQPQPTLQLLQMQQQAAPAIVAVPAPASDDLLNALRGSRPWHTPPQAAAATAAAASLRSSVAAAAAAELLNGQGPAPSPGVHGANRGSVRTHSVSAGIAASVAVAETPGKGAATKARGRAGGSDAEGGGGTSSAAALLTAARHSKSRGRYALAADSEAVVGAVAEAIKDAAAALRRNVDGSISPRRSASSLAPQLHSDAAACGRSGYADAMAQEAAIRVGTKRRQEPHAAARHAPGHVGGTPVPDPALTLGYPTVSELVHQLQPHHTGSYVADYYGAHQDVSASIGLYRASQSPTFGAQPDGIASTYCPVLPDATARGFHSSGGGGSSGGVTPPYTVMPDPRQSFPGYGAISNNGSNAMAFGGVAAEEAASRPVSNGSWAGELLTGSRGGSVAAETAASVAAAAPVRQSLAAGSGSQHITRSSSGAGGAAVVAIIARRRSTSGGTGGGSGGGAPPGIAPVQAPPSSSPSPTPVFMSPVSAVRGSNHNSSRMSRARVSWRDLVSGGSGGGAAGMDSGSRRSAGGTEEAAGPALITQPATGSPVSAAVTSPESFGGALPQVSVMAPASAGLQAGLEPPVATSSFVLPLGWQQRSGEVGTPRAALHRTFASEQQQQLQQQGHHEATSGAPPPTGPTPDTLPYSARSRSGGSPTTAVTADAPGVGTNGSDVPVVGERTGTAGAVAATVATATVVLTGGGHAAAGPVPVEHEATGNGASDRPCSNEPSGCGAASEPSFTAMHAAVRSITGASSSSGGGASSGARGRSPGAGIASVFGAALFNLDRPGNDGGQAQPSTPPPPPQAPAPEEQSAAGAQQRRLELEGQKDSLAAALEAALMTAAAAAAAASASAEKGRKLAEREAPAVAAATDSAVASVQPSEVHVSQKALATAAAIAMRARSEALLQTVSPGAAVAASAALGLSAKASGADGNRDEVAVCGLVGSDSGPILTMQESGPAGVSTRVMSTSAGGMAPAAPPSVKGSVSVASGPRDARGVAFARLPGSNPSSATSTPRKLSASLSMLAAHSLAAMAALAAAGGNLSAGGTPPSSPPVNQHSATLRAYASVGGAPDVHPRPASPLRPVGSARKHGLALPPGVDGITLSSTPPASPPIGVICNSVAMAAAAAQGAGPSGASSSRPRSSLLSAGGSVDRLLVKAAVTSPQEQAQAGVAEGKISAADRSAGSLTAALALAGLRPQLEQEEQQWQRPDHPQRPEQQVQLSEATHGKHDEDEHGSLSALLRQIEALRCGSAAAAAAPMTQATGGIMTSAEPGPAAGAAALLAAPVHSTASKASAVAIAEAADSRATAEHAHSGIQLAEAPVRLSDCTAGTAAANPLAAASTAGGTSAAPAALPNHAGGASLVTCASPSSSQPDGNAVAGSLAPKPDTDGGTGSGAGSTPQPPFGAHVSRRPSTPYQQWVIDDRVSRVMIAASEGEAKSSFREAVPANTAGWAEAEGSNTDAAQDAKAKSAAKHQKFAAEAEAFVTAPAKKAADTAAAKPAKK</sequence>
<feature type="compositionally biased region" description="Polar residues" evidence="1">
    <location>
        <begin position="1886"/>
        <end position="1896"/>
    </location>
</feature>
<feature type="region of interest" description="Disordered" evidence="1">
    <location>
        <begin position="1974"/>
        <end position="1993"/>
    </location>
</feature>
<feature type="region of interest" description="Disordered" evidence="1">
    <location>
        <begin position="1228"/>
        <end position="1259"/>
    </location>
</feature>
<organism evidence="2 3">
    <name type="scientific">Chlamydomonas schloesseri</name>
    <dbReference type="NCBI Taxonomy" id="2026947"/>
    <lineage>
        <taxon>Eukaryota</taxon>
        <taxon>Viridiplantae</taxon>
        <taxon>Chlorophyta</taxon>
        <taxon>core chlorophytes</taxon>
        <taxon>Chlorophyceae</taxon>
        <taxon>CS clade</taxon>
        <taxon>Chlamydomonadales</taxon>
        <taxon>Chlamydomonadaceae</taxon>
        <taxon>Chlamydomonas</taxon>
    </lineage>
</organism>
<gene>
    <name evidence="2" type="ORF">HYH02_012153</name>
</gene>
<keyword evidence="3" id="KW-1185">Reference proteome</keyword>
<feature type="compositionally biased region" description="Pro residues" evidence="1">
    <location>
        <begin position="1320"/>
        <end position="1329"/>
    </location>
</feature>
<feature type="compositionally biased region" description="Low complexity" evidence="1">
    <location>
        <begin position="1041"/>
        <end position="1052"/>
    </location>
</feature>
<feature type="compositionally biased region" description="Basic and acidic residues" evidence="1">
    <location>
        <begin position="1747"/>
        <end position="1757"/>
    </location>
</feature>
<feature type="region of interest" description="Disordered" evidence="1">
    <location>
        <begin position="1137"/>
        <end position="1199"/>
    </location>
</feature>
<feature type="compositionally biased region" description="Gly residues" evidence="1">
    <location>
        <begin position="648"/>
        <end position="659"/>
    </location>
</feature>
<evidence type="ECO:0000313" key="3">
    <source>
        <dbReference type="Proteomes" id="UP000613740"/>
    </source>
</evidence>
<proteinExistence type="predicted"/>
<evidence type="ECO:0000256" key="1">
    <source>
        <dbReference type="SAM" id="MobiDB-lite"/>
    </source>
</evidence>
<feature type="compositionally biased region" description="Low complexity" evidence="1">
    <location>
        <begin position="1330"/>
        <end position="1341"/>
    </location>
</feature>
<feature type="compositionally biased region" description="Polar residues" evidence="1">
    <location>
        <begin position="145"/>
        <end position="154"/>
    </location>
</feature>
<evidence type="ECO:0000313" key="2">
    <source>
        <dbReference type="EMBL" id="KAG2434957.1"/>
    </source>
</evidence>
<feature type="region of interest" description="Disordered" evidence="1">
    <location>
        <begin position="1885"/>
        <end position="1939"/>
    </location>
</feature>